<accession>A0A6N6N5K0</accession>
<dbReference type="InterPro" id="IPR000944">
    <property type="entry name" value="Tscrpt_reg_Rrf2"/>
</dbReference>
<dbReference type="Pfam" id="PF02082">
    <property type="entry name" value="Rrf2"/>
    <property type="match status" value="1"/>
</dbReference>
<comment type="caution">
    <text evidence="2">The sequence shown here is derived from an EMBL/GenBank/DDBJ whole genome shotgun (WGS) entry which is preliminary data.</text>
</comment>
<dbReference type="SUPFAM" id="SSF46785">
    <property type="entry name" value="Winged helix' DNA-binding domain"/>
    <property type="match status" value="1"/>
</dbReference>
<dbReference type="GO" id="GO:0003700">
    <property type="term" value="F:DNA-binding transcription factor activity"/>
    <property type="evidence" value="ECO:0007669"/>
    <property type="project" value="TreeGrafter"/>
</dbReference>
<dbReference type="PROSITE" id="PS51197">
    <property type="entry name" value="HTH_RRF2_2"/>
    <property type="match status" value="1"/>
</dbReference>
<dbReference type="Proteomes" id="UP000438699">
    <property type="component" value="Unassembled WGS sequence"/>
</dbReference>
<evidence type="ECO:0000313" key="2">
    <source>
        <dbReference type="EMBL" id="KAB1442166.1"/>
    </source>
</evidence>
<name>A0A6N6N5K0_9BACT</name>
<keyword evidence="1" id="KW-0238">DNA-binding</keyword>
<dbReference type="InterPro" id="IPR036388">
    <property type="entry name" value="WH-like_DNA-bd_sf"/>
</dbReference>
<dbReference type="PANTHER" id="PTHR33221:SF5">
    <property type="entry name" value="HTH-TYPE TRANSCRIPTIONAL REGULATOR ISCR"/>
    <property type="match status" value="1"/>
</dbReference>
<proteinExistence type="predicted"/>
<dbReference type="PANTHER" id="PTHR33221">
    <property type="entry name" value="WINGED HELIX-TURN-HELIX TRANSCRIPTIONAL REGULATOR, RRF2 FAMILY"/>
    <property type="match status" value="1"/>
</dbReference>
<gene>
    <name evidence="2" type="ORF">F8A88_06790</name>
</gene>
<evidence type="ECO:0000256" key="1">
    <source>
        <dbReference type="ARBA" id="ARBA00023125"/>
    </source>
</evidence>
<dbReference type="NCBIfam" id="TIGR00738">
    <property type="entry name" value="rrf2_super"/>
    <property type="match status" value="1"/>
</dbReference>
<dbReference type="InterPro" id="IPR036390">
    <property type="entry name" value="WH_DNA-bd_sf"/>
</dbReference>
<keyword evidence="3" id="KW-1185">Reference proteome</keyword>
<dbReference type="EMBL" id="WAIE01000002">
    <property type="protein sequence ID" value="KAB1442166.1"/>
    <property type="molecule type" value="Genomic_DNA"/>
</dbReference>
<dbReference type="RefSeq" id="WP_151150388.1">
    <property type="nucleotide sequence ID" value="NZ_WAIE01000002.1"/>
</dbReference>
<sequence length="148" mass="16453">MRLTTRSRYGTRMALDIAQNGATSPVRISDIAQRQGVSVKYLEKLIRELKQAGFIRSKRGPRGGHMLAKDPGEITVGEIVRVLEGDISLVECGTDESSCPRFADCVTRNLWVQASEAMYNRLNAITLDDLLRDLDDCSDPSNRNPSLK</sequence>
<dbReference type="GO" id="GO:0005829">
    <property type="term" value="C:cytosol"/>
    <property type="evidence" value="ECO:0007669"/>
    <property type="project" value="TreeGrafter"/>
</dbReference>
<reference evidence="2 3" key="1">
    <citation type="journal article" date="2017" name="Int. J. Syst. Evol. Microbiol.">
        <title>Desulfovibrio senegalensis sp. nov., a mesophilic sulfate reducer isolated from marine sediment.</title>
        <authorList>
            <person name="Thioye A."/>
            <person name="Gam Z.B.A."/>
            <person name="Mbengue M."/>
            <person name="Cayol J.L."/>
            <person name="Joseph-Bartoli M."/>
            <person name="Toure-Kane C."/>
            <person name="Labat M."/>
        </authorList>
    </citation>
    <scope>NUCLEOTIDE SEQUENCE [LARGE SCALE GENOMIC DNA]</scope>
    <source>
        <strain evidence="2 3">DSM 101509</strain>
    </source>
</reference>
<dbReference type="AlphaFoldDB" id="A0A6N6N5K0"/>
<dbReference type="OrthoDB" id="9800519at2"/>
<dbReference type="Gene3D" id="1.10.10.10">
    <property type="entry name" value="Winged helix-like DNA-binding domain superfamily/Winged helix DNA-binding domain"/>
    <property type="match status" value="1"/>
</dbReference>
<protein>
    <submittedName>
        <fullName evidence="2">RrF2 family transcriptional regulator</fullName>
    </submittedName>
</protein>
<evidence type="ECO:0000313" key="3">
    <source>
        <dbReference type="Proteomes" id="UP000438699"/>
    </source>
</evidence>
<dbReference type="GO" id="GO:0003677">
    <property type="term" value="F:DNA binding"/>
    <property type="evidence" value="ECO:0007669"/>
    <property type="project" value="UniProtKB-KW"/>
</dbReference>
<organism evidence="2 3">
    <name type="scientific">Pseudodesulfovibrio senegalensis</name>
    <dbReference type="NCBI Taxonomy" id="1721087"/>
    <lineage>
        <taxon>Bacteria</taxon>
        <taxon>Pseudomonadati</taxon>
        <taxon>Thermodesulfobacteriota</taxon>
        <taxon>Desulfovibrionia</taxon>
        <taxon>Desulfovibrionales</taxon>
        <taxon>Desulfovibrionaceae</taxon>
    </lineage>
</organism>